<keyword evidence="1" id="KW-1133">Transmembrane helix</keyword>
<dbReference type="Proteomes" id="UP000460949">
    <property type="component" value="Unassembled WGS sequence"/>
</dbReference>
<dbReference type="Gene3D" id="2.40.10.220">
    <property type="entry name" value="predicted glycosyltransferase like domains"/>
    <property type="match status" value="1"/>
</dbReference>
<dbReference type="RefSeq" id="WP_160837520.1">
    <property type="nucleotide sequence ID" value="NZ_WMET01000002.1"/>
</dbReference>
<protein>
    <recommendedName>
        <fullName evidence="2">PilZ domain-containing protein</fullName>
    </recommendedName>
</protein>
<organism evidence="3 4">
    <name type="scientific">Halobacillus litoralis</name>
    <dbReference type="NCBI Taxonomy" id="45668"/>
    <lineage>
        <taxon>Bacteria</taxon>
        <taxon>Bacillati</taxon>
        <taxon>Bacillota</taxon>
        <taxon>Bacilli</taxon>
        <taxon>Bacillales</taxon>
        <taxon>Bacillaceae</taxon>
        <taxon>Halobacillus</taxon>
    </lineage>
</organism>
<evidence type="ECO:0000313" key="3">
    <source>
        <dbReference type="EMBL" id="MYL20638.1"/>
    </source>
</evidence>
<keyword evidence="1" id="KW-0812">Transmembrane</keyword>
<dbReference type="Pfam" id="PF07238">
    <property type="entry name" value="PilZ"/>
    <property type="match status" value="1"/>
</dbReference>
<evidence type="ECO:0000259" key="2">
    <source>
        <dbReference type="Pfam" id="PF07238"/>
    </source>
</evidence>
<dbReference type="SUPFAM" id="SSF141371">
    <property type="entry name" value="PilZ domain-like"/>
    <property type="match status" value="1"/>
</dbReference>
<evidence type="ECO:0000256" key="1">
    <source>
        <dbReference type="SAM" id="Phobius"/>
    </source>
</evidence>
<reference evidence="3 4" key="1">
    <citation type="submission" date="2019-11" db="EMBL/GenBank/DDBJ databases">
        <title>Genome sequences of 17 halophilic strains isolated from different environments.</title>
        <authorList>
            <person name="Furrow R.E."/>
        </authorList>
    </citation>
    <scope>NUCLEOTIDE SEQUENCE [LARGE SCALE GENOMIC DNA]</scope>
    <source>
        <strain evidence="3 4">22511_23_Filter</strain>
    </source>
</reference>
<dbReference type="EMBL" id="WMET01000002">
    <property type="protein sequence ID" value="MYL20638.1"/>
    <property type="molecule type" value="Genomic_DNA"/>
</dbReference>
<proteinExistence type="predicted"/>
<comment type="caution">
    <text evidence="3">The sequence shown here is derived from an EMBL/GenBank/DDBJ whole genome shotgun (WGS) entry which is preliminary data.</text>
</comment>
<feature type="transmembrane region" description="Helical" evidence="1">
    <location>
        <begin position="6"/>
        <end position="24"/>
    </location>
</feature>
<dbReference type="InterPro" id="IPR009875">
    <property type="entry name" value="PilZ_domain"/>
</dbReference>
<dbReference type="AlphaFoldDB" id="A0A845DU08"/>
<keyword evidence="1" id="KW-0472">Membrane</keyword>
<accession>A0A845DU08</accession>
<name>A0A845DU08_9BACI</name>
<gene>
    <name evidence="3" type="ORF">GLW04_12095</name>
</gene>
<feature type="domain" description="PilZ" evidence="2">
    <location>
        <begin position="81"/>
        <end position="163"/>
    </location>
</feature>
<evidence type="ECO:0000313" key="4">
    <source>
        <dbReference type="Proteomes" id="UP000460949"/>
    </source>
</evidence>
<sequence>MVYIVWAEALIIVVFAVLVMKDLLKKKAADAPTAADPPAGSVPPLKQPYVKRSLRVDVPHIESKIIIIDIDTKRFKALNQKYFTGYIENISLTGLKFSSAYNIPIQENITISLHFSLDDEDFTLQARMARKHEELSSSDVVYGVEFIEISEKNRERLARILYQLQIVKNKQAL</sequence>
<dbReference type="GO" id="GO:0035438">
    <property type="term" value="F:cyclic-di-GMP binding"/>
    <property type="evidence" value="ECO:0007669"/>
    <property type="project" value="InterPro"/>
</dbReference>